<dbReference type="SMART" id="SM00849">
    <property type="entry name" value="Lactamase_B"/>
    <property type="match status" value="1"/>
</dbReference>
<dbReference type="Gene3D" id="3.60.15.10">
    <property type="entry name" value="Ribonuclease Z/Hydroxyacylglutathione hydrolase-like"/>
    <property type="match status" value="1"/>
</dbReference>
<evidence type="ECO:0000256" key="2">
    <source>
        <dbReference type="SAM" id="SignalP"/>
    </source>
</evidence>
<comment type="similarity">
    <text evidence="1">Belongs to the metallo-beta-lactamase superfamily. Class-B beta-lactamase family.</text>
</comment>
<evidence type="ECO:0000256" key="1">
    <source>
        <dbReference type="ARBA" id="ARBA00005250"/>
    </source>
</evidence>
<dbReference type="InterPro" id="IPR001279">
    <property type="entry name" value="Metallo-B-lactamas"/>
</dbReference>
<reference evidence="4" key="1">
    <citation type="submission" date="2020-10" db="EMBL/GenBank/DDBJ databases">
        <title>Connecting structure to function with the recovery of over 1000 high-quality activated sludge metagenome-assembled genomes encoding full-length rRNA genes using long-read sequencing.</title>
        <authorList>
            <person name="Singleton C.M."/>
            <person name="Petriglieri F."/>
            <person name="Kristensen J.M."/>
            <person name="Kirkegaard R.H."/>
            <person name="Michaelsen T.Y."/>
            <person name="Andersen M.H."/>
            <person name="Karst S.M."/>
            <person name="Dueholm M.S."/>
            <person name="Nielsen P.H."/>
            <person name="Albertsen M."/>
        </authorList>
    </citation>
    <scope>NUCLEOTIDE SEQUENCE</scope>
    <source>
        <strain evidence="4">OdNE_18-Q3-R46-58_BAT3C.305</strain>
    </source>
</reference>
<dbReference type="AlphaFoldDB" id="A0A9D7LN30"/>
<dbReference type="PANTHER" id="PTHR42951:SF4">
    <property type="entry name" value="ACYL-COENZYME A THIOESTERASE MBLAC2"/>
    <property type="match status" value="1"/>
</dbReference>
<evidence type="ECO:0000259" key="3">
    <source>
        <dbReference type="SMART" id="SM00849"/>
    </source>
</evidence>
<feature type="signal peptide" evidence="2">
    <location>
        <begin position="1"/>
        <end position="21"/>
    </location>
</feature>
<dbReference type="GO" id="GO:0017001">
    <property type="term" value="P:antibiotic catabolic process"/>
    <property type="evidence" value="ECO:0007669"/>
    <property type="project" value="UniProtKB-ARBA"/>
</dbReference>
<evidence type="ECO:0000313" key="5">
    <source>
        <dbReference type="Proteomes" id="UP000808146"/>
    </source>
</evidence>
<dbReference type="EMBL" id="JADKBR010000005">
    <property type="protein sequence ID" value="MBK8890034.1"/>
    <property type="molecule type" value="Genomic_DNA"/>
</dbReference>
<dbReference type="InterPro" id="IPR050855">
    <property type="entry name" value="NDM-1-like"/>
</dbReference>
<dbReference type="PROSITE" id="PS51318">
    <property type="entry name" value="TAT"/>
    <property type="match status" value="1"/>
</dbReference>
<proteinExistence type="inferred from homology"/>
<sequence>MDRRHFLRTAAAFSALTALTAAEFAPWQAVSAFAREVEEFVRGPKVKDHPLRQVSKHVWIIFSPDGFPTPENQGMMCNITFVNTARGLVVVDSGASVQIGEMAIRQAQKAFNKPVVAVINTHYHGDHWLGNDAFATAYKNVPIYAHPGTIREIQGIQGNLWRTLLEQWTNQATAGTRIVVPTQPLEHGNELKFGDVTLRMHHYGKAHTPSDICVEVVEDKLTCVGDVAMDRRIANMDDGSYLGTFKTYDALEKNTRSTIWLPGHGEPGPDVLKWNRELFEGIYRSCEQAVKDGLPMDDAKAMVLKDPRVASRAKDTKGFETNLGKYVSLAYLEAETAGF</sequence>
<dbReference type="Pfam" id="PF00753">
    <property type="entry name" value="Lactamase_B"/>
    <property type="match status" value="1"/>
</dbReference>
<dbReference type="InterPro" id="IPR036866">
    <property type="entry name" value="RibonucZ/Hydroxyglut_hydro"/>
</dbReference>
<feature type="domain" description="Metallo-beta-lactamase" evidence="3">
    <location>
        <begin position="76"/>
        <end position="264"/>
    </location>
</feature>
<dbReference type="InterPro" id="IPR006311">
    <property type="entry name" value="TAT_signal"/>
</dbReference>
<dbReference type="CDD" id="cd16282">
    <property type="entry name" value="metallo-hydrolase-like_MBL-fold"/>
    <property type="match status" value="1"/>
</dbReference>
<organism evidence="4 5">
    <name type="scientific">Candidatus Dechloromonas phosphorivorans</name>
    <dbReference type="NCBI Taxonomy" id="2899244"/>
    <lineage>
        <taxon>Bacteria</taxon>
        <taxon>Pseudomonadati</taxon>
        <taxon>Pseudomonadota</taxon>
        <taxon>Betaproteobacteria</taxon>
        <taxon>Rhodocyclales</taxon>
        <taxon>Azonexaceae</taxon>
        <taxon>Dechloromonas</taxon>
    </lineage>
</organism>
<name>A0A9D7LN30_9RHOO</name>
<comment type="caution">
    <text evidence="4">The sequence shown here is derived from an EMBL/GenBank/DDBJ whole genome shotgun (WGS) entry which is preliminary data.</text>
</comment>
<gene>
    <name evidence="4" type="ORF">IPN75_06385</name>
</gene>
<dbReference type="Proteomes" id="UP000808146">
    <property type="component" value="Unassembled WGS sequence"/>
</dbReference>
<keyword evidence="2" id="KW-0732">Signal</keyword>
<accession>A0A9D7LN30</accession>
<dbReference type="SUPFAM" id="SSF56281">
    <property type="entry name" value="Metallo-hydrolase/oxidoreductase"/>
    <property type="match status" value="1"/>
</dbReference>
<feature type="chain" id="PRO_5039117479" evidence="2">
    <location>
        <begin position="22"/>
        <end position="339"/>
    </location>
</feature>
<dbReference type="PANTHER" id="PTHR42951">
    <property type="entry name" value="METALLO-BETA-LACTAMASE DOMAIN-CONTAINING"/>
    <property type="match status" value="1"/>
</dbReference>
<evidence type="ECO:0000313" key="4">
    <source>
        <dbReference type="EMBL" id="MBK8890034.1"/>
    </source>
</evidence>
<protein>
    <submittedName>
        <fullName evidence="4">MBL fold metallo-hydrolase</fullName>
    </submittedName>
</protein>